<reference evidence="6 7" key="1">
    <citation type="journal article" date="2023" name="ISME J.">
        <title>Thermophilic Dehalococcoidia with unusual traits shed light on an unexpected past.</title>
        <authorList>
            <person name="Palmer M."/>
            <person name="Covington J.K."/>
            <person name="Zhou E.M."/>
            <person name="Thomas S.C."/>
            <person name="Habib N."/>
            <person name="Seymour C.O."/>
            <person name="Lai D."/>
            <person name="Johnston J."/>
            <person name="Hashimi A."/>
            <person name="Jiao J.Y."/>
            <person name="Muok A.R."/>
            <person name="Liu L."/>
            <person name="Xian W.D."/>
            <person name="Zhi X.Y."/>
            <person name="Li M.M."/>
            <person name="Silva L.P."/>
            <person name="Bowen B.P."/>
            <person name="Louie K."/>
            <person name="Briegel A."/>
            <person name="Pett-Ridge J."/>
            <person name="Weber P.K."/>
            <person name="Tocheva E.I."/>
            <person name="Woyke T."/>
            <person name="Northen T.R."/>
            <person name="Mayali X."/>
            <person name="Li W.J."/>
            <person name="Hedlund B.P."/>
        </authorList>
    </citation>
    <scope>NUCLEOTIDE SEQUENCE [LARGE SCALE GENOMIC DNA]</scope>
    <source>
        <strain evidence="6 7">YIM 72310</strain>
    </source>
</reference>
<dbReference type="InterPro" id="IPR036279">
    <property type="entry name" value="5-3_exonuclease_C_sf"/>
</dbReference>
<dbReference type="PANTHER" id="PTHR42646:SF2">
    <property type="entry name" value="5'-3' EXONUCLEASE FAMILY PROTEIN"/>
    <property type="match status" value="1"/>
</dbReference>
<dbReference type="Pfam" id="PF02739">
    <property type="entry name" value="5_3_exonuc_N"/>
    <property type="match status" value="1"/>
</dbReference>
<comment type="function">
    <text evidence="3">5'-3' exonuclease acting preferentially on double-stranded DNA.</text>
</comment>
<sequence length="270" mass="29154">MTGLAVAFDEGRPVRRRSIYPGYQTGRETDPAFAENEPHILAAIEAFTDLAAGLPVEILRGVNTEADDLIAARTLQEAGPVRIASTDRDFLQLVDERVSIYSPVKKAVVDAATFIDHAAPRDAEGRPAVFPRERYLDFRAASGDSSDDLPGIPGMGALTAARLLAAAPLDAYLEAPGRAAEALGRRNAKLEAALESGEARAIVERNRALMDLRAAARLFPDLSGYRRVGEWRPAALERWMEEQRAFGIDRAATLAAFERLAEATGTAAGR</sequence>
<evidence type="ECO:0000313" key="6">
    <source>
        <dbReference type="EMBL" id="WBL36115.1"/>
    </source>
</evidence>
<dbReference type="InterPro" id="IPR020046">
    <property type="entry name" value="5-3_exonucl_a-hlix_arch_N"/>
</dbReference>
<evidence type="ECO:0000256" key="4">
    <source>
        <dbReference type="ARBA" id="ARBA00050026"/>
    </source>
</evidence>
<dbReference type="Gene3D" id="3.40.50.1010">
    <property type="entry name" value="5'-nuclease"/>
    <property type="match status" value="1"/>
</dbReference>
<organism evidence="6 7">
    <name type="scientific">Tepidiforma flava</name>
    <dbReference type="NCBI Taxonomy" id="3004094"/>
    <lineage>
        <taxon>Bacteria</taxon>
        <taxon>Bacillati</taxon>
        <taxon>Chloroflexota</taxon>
        <taxon>Tepidiformia</taxon>
        <taxon>Tepidiformales</taxon>
        <taxon>Tepidiformaceae</taxon>
        <taxon>Tepidiforma</taxon>
    </lineage>
</organism>
<dbReference type="RefSeq" id="WP_270056640.1">
    <property type="nucleotide sequence ID" value="NZ_CP115149.1"/>
</dbReference>
<dbReference type="Proteomes" id="UP001212803">
    <property type="component" value="Chromosome"/>
</dbReference>
<accession>A0ABY7M7R7</accession>
<dbReference type="InterPro" id="IPR038969">
    <property type="entry name" value="FEN"/>
</dbReference>
<evidence type="ECO:0000313" key="7">
    <source>
        <dbReference type="Proteomes" id="UP001212803"/>
    </source>
</evidence>
<dbReference type="CDD" id="cd09859">
    <property type="entry name" value="PIN_53EXO"/>
    <property type="match status" value="1"/>
</dbReference>
<dbReference type="InterPro" id="IPR002421">
    <property type="entry name" value="5-3_exonuclease"/>
</dbReference>
<dbReference type="PANTHER" id="PTHR42646">
    <property type="entry name" value="FLAP ENDONUCLEASE XNI"/>
    <property type="match status" value="1"/>
</dbReference>
<gene>
    <name evidence="6" type="ORF">O0235_00365</name>
</gene>
<dbReference type="InterPro" id="IPR029060">
    <property type="entry name" value="PIN-like_dom_sf"/>
</dbReference>
<dbReference type="Gene3D" id="1.10.150.20">
    <property type="entry name" value="5' to 3' exonuclease, C-terminal subdomain"/>
    <property type="match status" value="1"/>
</dbReference>
<dbReference type="SUPFAM" id="SSF88723">
    <property type="entry name" value="PIN domain-like"/>
    <property type="match status" value="1"/>
</dbReference>
<evidence type="ECO:0000256" key="3">
    <source>
        <dbReference type="ARBA" id="ARBA00049957"/>
    </source>
</evidence>
<keyword evidence="7" id="KW-1185">Reference proteome</keyword>
<feature type="domain" description="5'-3' exonuclease" evidence="5">
    <location>
        <begin position="1"/>
        <end position="228"/>
    </location>
</feature>
<dbReference type="EMBL" id="CP115149">
    <property type="protein sequence ID" value="WBL36115.1"/>
    <property type="molecule type" value="Genomic_DNA"/>
</dbReference>
<dbReference type="SMART" id="SM00475">
    <property type="entry name" value="53EXOc"/>
    <property type="match status" value="1"/>
</dbReference>
<dbReference type="SMART" id="SM00279">
    <property type="entry name" value="HhH2"/>
    <property type="match status" value="1"/>
</dbReference>
<dbReference type="InterPro" id="IPR008918">
    <property type="entry name" value="HhH2"/>
</dbReference>
<protein>
    <recommendedName>
        <fullName evidence="4">5'-3' exonuclease</fullName>
    </recommendedName>
</protein>
<name>A0ABY7M7R7_9CHLR</name>
<evidence type="ECO:0000259" key="5">
    <source>
        <dbReference type="SMART" id="SM00475"/>
    </source>
</evidence>
<dbReference type="SUPFAM" id="SSF47807">
    <property type="entry name" value="5' to 3' exonuclease, C-terminal subdomain"/>
    <property type="match status" value="1"/>
</dbReference>
<evidence type="ECO:0000256" key="2">
    <source>
        <dbReference type="ARBA" id="ARBA00022801"/>
    </source>
</evidence>
<evidence type="ECO:0000256" key="1">
    <source>
        <dbReference type="ARBA" id="ARBA00022722"/>
    </source>
</evidence>
<keyword evidence="2" id="KW-0378">Hydrolase</keyword>
<proteinExistence type="predicted"/>
<keyword evidence="1" id="KW-0540">Nuclease</keyword>